<feature type="compositionally biased region" description="Low complexity" evidence="1">
    <location>
        <begin position="114"/>
        <end position="126"/>
    </location>
</feature>
<proteinExistence type="predicted"/>
<feature type="region of interest" description="Disordered" evidence="1">
    <location>
        <begin position="100"/>
        <end position="126"/>
    </location>
</feature>
<accession>A0A8E2JF36</accession>
<keyword evidence="3" id="KW-1185">Reference proteome</keyword>
<dbReference type="EMBL" id="KV744976">
    <property type="protein sequence ID" value="OCK80042.1"/>
    <property type="molecule type" value="Genomic_DNA"/>
</dbReference>
<protein>
    <submittedName>
        <fullName evidence="2">Uncharacterized protein</fullName>
    </submittedName>
</protein>
<dbReference type="AlphaFoldDB" id="A0A8E2JF36"/>
<gene>
    <name evidence="2" type="ORF">K432DRAFT_53680</name>
</gene>
<sequence>MPKILAKVNKPSTFSASRSCLGPRKSLLPLRPSFPVASTLTTTPQHHNTKTSSPSLLSSFLTSCTITLSFATNIACSLLRLKLCCRQLSSFKCTYAKRRPEKGAHPDLPSVAVSNSHHFSQLSSSK</sequence>
<evidence type="ECO:0000313" key="2">
    <source>
        <dbReference type="EMBL" id="OCK80042.1"/>
    </source>
</evidence>
<dbReference type="Proteomes" id="UP000250266">
    <property type="component" value="Unassembled WGS sequence"/>
</dbReference>
<name>A0A8E2JF36_9PEZI</name>
<organism evidence="2 3">
    <name type="scientific">Lepidopterella palustris CBS 459.81</name>
    <dbReference type="NCBI Taxonomy" id="1314670"/>
    <lineage>
        <taxon>Eukaryota</taxon>
        <taxon>Fungi</taxon>
        <taxon>Dikarya</taxon>
        <taxon>Ascomycota</taxon>
        <taxon>Pezizomycotina</taxon>
        <taxon>Dothideomycetes</taxon>
        <taxon>Pleosporomycetidae</taxon>
        <taxon>Mytilinidiales</taxon>
        <taxon>Argynnaceae</taxon>
        <taxon>Lepidopterella</taxon>
    </lineage>
</organism>
<reference evidence="2 3" key="1">
    <citation type="journal article" date="2016" name="Nat. Commun.">
        <title>Ectomycorrhizal ecology is imprinted in the genome of the dominant symbiotic fungus Cenococcum geophilum.</title>
        <authorList>
            <consortium name="DOE Joint Genome Institute"/>
            <person name="Peter M."/>
            <person name="Kohler A."/>
            <person name="Ohm R.A."/>
            <person name="Kuo A."/>
            <person name="Krutzmann J."/>
            <person name="Morin E."/>
            <person name="Arend M."/>
            <person name="Barry K.W."/>
            <person name="Binder M."/>
            <person name="Choi C."/>
            <person name="Clum A."/>
            <person name="Copeland A."/>
            <person name="Grisel N."/>
            <person name="Haridas S."/>
            <person name="Kipfer T."/>
            <person name="LaButti K."/>
            <person name="Lindquist E."/>
            <person name="Lipzen A."/>
            <person name="Maire R."/>
            <person name="Meier B."/>
            <person name="Mihaltcheva S."/>
            <person name="Molinier V."/>
            <person name="Murat C."/>
            <person name="Poggeler S."/>
            <person name="Quandt C.A."/>
            <person name="Sperisen C."/>
            <person name="Tritt A."/>
            <person name="Tisserant E."/>
            <person name="Crous P.W."/>
            <person name="Henrissat B."/>
            <person name="Nehls U."/>
            <person name="Egli S."/>
            <person name="Spatafora J.W."/>
            <person name="Grigoriev I.V."/>
            <person name="Martin F.M."/>
        </authorList>
    </citation>
    <scope>NUCLEOTIDE SEQUENCE [LARGE SCALE GENOMIC DNA]</scope>
    <source>
        <strain evidence="2 3">CBS 459.81</strain>
    </source>
</reference>
<evidence type="ECO:0000256" key="1">
    <source>
        <dbReference type="SAM" id="MobiDB-lite"/>
    </source>
</evidence>
<evidence type="ECO:0000313" key="3">
    <source>
        <dbReference type="Proteomes" id="UP000250266"/>
    </source>
</evidence>